<feature type="domain" description="Response regulatory" evidence="5">
    <location>
        <begin position="439"/>
        <end position="556"/>
    </location>
</feature>
<dbReference type="GO" id="GO:0003941">
    <property type="term" value="F:L-serine ammonia-lyase activity"/>
    <property type="evidence" value="ECO:0007669"/>
    <property type="project" value="TreeGrafter"/>
</dbReference>
<sequence>MTTQARQKLINLECTYCHTETPLYAFKGECPNCGEKIMKPRYEMEGFDVQAWLKEIRNRPETLWRYHELLPIYDTNNIVTMGEGGTPLIKSRALAASLGLKHLYIKDERQGPTGSFKDRQATVAISTLVEMDVDEVVVASTGNVAIAYAAYGARAGIKLWGFFPKLTPSEKMREAALYGAEIIGTTGTYDQTKALAASFAENKGIFLDKGIKSVAATEGMKTMAYEIAEQLGNELEDGQRWRSPDWYLQGVSGGLGPIGIGNGFEEMHEFGLIDKMPAFGMIQSSGCAPMVEAFNRGQRVATPLETSGSVIVTLATGNPGRAYEILFDYVQEHGGHFEAATDEEAFNAIRILARHDGISVEPATGVTFAGLFKMVRQGIIKPDDVVVVNASGHTLPVEKRILGERWQNQVDMSNAARSHTVPTAELSSAVRRMGDDFRRVVVIEDNEAAARLMVRILKARENSEVYLADNGASGLTLIREKRPDLVITDLMMPDVDGFSVIESMKSDNTLQQIPIVVVTAKELTIQERDYLSTHTEMVLQKGSFIDEAMIESLMQRLN</sequence>
<dbReference type="SMART" id="SM00448">
    <property type="entry name" value="REC"/>
    <property type="match status" value="1"/>
</dbReference>
<dbReference type="PROSITE" id="PS50110">
    <property type="entry name" value="RESPONSE_REGULATORY"/>
    <property type="match status" value="1"/>
</dbReference>
<reference evidence="6 7" key="1">
    <citation type="submission" date="2020-02" db="EMBL/GenBank/DDBJ databases">
        <authorList>
            <person name="Zheng R.K."/>
            <person name="Sun C.M."/>
        </authorList>
    </citation>
    <scope>NUCLEOTIDE SEQUENCE [LARGE SCALE GENOMIC DNA]</scope>
    <source>
        <strain evidence="7">rifampicinis</strain>
    </source>
</reference>
<dbReference type="GO" id="GO:0000160">
    <property type="term" value="P:phosphorelay signal transduction system"/>
    <property type="evidence" value="ECO:0007669"/>
    <property type="project" value="InterPro"/>
</dbReference>
<dbReference type="GO" id="GO:0006567">
    <property type="term" value="P:L-threonine catabolic process"/>
    <property type="evidence" value="ECO:0007669"/>
    <property type="project" value="TreeGrafter"/>
</dbReference>
<dbReference type="GO" id="GO:0004794">
    <property type="term" value="F:threonine deaminase activity"/>
    <property type="evidence" value="ECO:0007669"/>
    <property type="project" value="TreeGrafter"/>
</dbReference>
<dbReference type="Proteomes" id="UP000594468">
    <property type="component" value="Chromosome"/>
</dbReference>
<dbReference type="InterPro" id="IPR050147">
    <property type="entry name" value="Ser/Thr_Dehydratase"/>
</dbReference>
<dbReference type="AlphaFoldDB" id="A0A7S8E8P6"/>
<evidence type="ECO:0000256" key="1">
    <source>
        <dbReference type="ARBA" id="ARBA00001933"/>
    </source>
</evidence>
<dbReference type="EMBL" id="CP062983">
    <property type="protein sequence ID" value="QPC82397.1"/>
    <property type="molecule type" value="Genomic_DNA"/>
</dbReference>
<dbReference type="InterPro" id="IPR011006">
    <property type="entry name" value="CheY-like_superfamily"/>
</dbReference>
<dbReference type="KEGG" id="pmet:G4Y79_22370"/>
<dbReference type="CDD" id="cd00156">
    <property type="entry name" value="REC"/>
    <property type="match status" value="1"/>
</dbReference>
<dbReference type="SUPFAM" id="SSF52172">
    <property type="entry name" value="CheY-like"/>
    <property type="match status" value="1"/>
</dbReference>
<dbReference type="InterPro" id="IPR001789">
    <property type="entry name" value="Sig_transdc_resp-reg_receiver"/>
</dbReference>
<gene>
    <name evidence="6" type="ORF">G4Y79_22370</name>
</gene>
<evidence type="ECO:0000259" key="5">
    <source>
        <dbReference type="PROSITE" id="PS50110"/>
    </source>
</evidence>
<dbReference type="GO" id="GO:0009097">
    <property type="term" value="P:isoleucine biosynthetic process"/>
    <property type="evidence" value="ECO:0007669"/>
    <property type="project" value="TreeGrafter"/>
</dbReference>
<evidence type="ECO:0000313" key="7">
    <source>
        <dbReference type="Proteomes" id="UP000594468"/>
    </source>
</evidence>
<proteinExistence type="predicted"/>
<comment type="cofactor">
    <cofactor evidence="1">
        <name>pyridoxal 5'-phosphate</name>
        <dbReference type="ChEBI" id="CHEBI:597326"/>
    </cofactor>
</comment>
<dbReference type="Pfam" id="PF00291">
    <property type="entry name" value="PALP"/>
    <property type="match status" value="1"/>
</dbReference>
<keyword evidence="3" id="KW-0456">Lyase</keyword>
<dbReference type="Pfam" id="PF00072">
    <property type="entry name" value="Response_reg"/>
    <property type="match status" value="1"/>
</dbReference>
<keyword evidence="4" id="KW-0597">Phosphoprotein</keyword>
<dbReference type="Gene3D" id="3.40.50.2300">
    <property type="match status" value="1"/>
</dbReference>
<accession>A0A7S8E8P6</accession>
<name>A0A7S8E8P6_9CHLR</name>
<dbReference type="GO" id="GO:0006565">
    <property type="term" value="P:L-serine catabolic process"/>
    <property type="evidence" value="ECO:0007669"/>
    <property type="project" value="TreeGrafter"/>
</dbReference>
<dbReference type="InterPro" id="IPR036052">
    <property type="entry name" value="TrpB-like_PALP_sf"/>
</dbReference>
<dbReference type="PANTHER" id="PTHR48078:SF6">
    <property type="entry name" value="L-THREONINE DEHYDRATASE CATABOLIC TDCB"/>
    <property type="match status" value="1"/>
</dbReference>
<dbReference type="RefSeq" id="WP_195170466.1">
    <property type="nucleotide sequence ID" value="NZ_CP062983.1"/>
</dbReference>
<feature type="modified residue" description="4-aspartylphosphate" evidence="4">
    <location>
        <position position="489"/>
    </location>
</feature>
<dbReference type="PANTHER" id="PTHR48078">
    <property type="entry name" value="THREONINE DEHYDRATASE, MITOCHONDRIAL-RELATED"/>
    <property type="match status" value="1"/>
</dbReference>
<dbReference type="SUPFAM" id="SSF53686">
    <property type="entry name" value="Tryptophan synthase beta subunit-like PLP-dependent enzymes"/>
    <property type="match status" value="1"/>
</dbReference>
<organism evidence="6 7">
    <name type="scientific">Phototrophicus methaneseepsis</name>
    <dbReference type="NCBI Taxonomy" id="2710758"/>
    <lineage>
        <taxon>Bacteria</taxon>
        <taxon>Bacillati</taxon>
        <taxon>Chloroflexota</taxon>
        <taxon>Candidatus Thermofontia</taxon>
        <taxon>Phototrophicales</taxon>
        <taxon>Phototrophicaceae</taxon>
        <taxon>Phototrophicus</taxon>
    </lineage>
</organism>
<dbReference type="Gene3D" id="3.40.50.1100">
    <property type="match status" value="2"/>
</dbReference>
<keyword evidence="2" id="KW-0663">Pyridoxal phosphate</keyword>
<evidence type="ECO:0000256" key="3">
    <source>
        <dbReference type="ARBA" id="ARBA00023239"/>
    </source>
</evidence>
<dbReference type="InterPro" id="IPR001926">
    <property type="entry name" value="TrpB-like_PALP"/>
</dbReference>
<keyword evidence="7" id="KW-1185">Reference proteome</keyword>
<protein>
    <submittedName>
        <fullName evidence="6">Pyridoxal-phosphate dependent enzyme</fullName>
    </submittedName>
</protein>
<evidence type="ECO:0000256" key="4">
    <source>
        <dbReference type="PROSITE-ProRule" id="PRU00169"/>
    </source>
</evidence>
<evidence type="ECO:0000256" key="2">
    <source>
        <dbReference type="ARBA" id="ARBA00022898"/>
    </source>
</evidence>
<evidence type="ECO:0000313" key="6">
    <source>
        <dbReference type="EMBL" id="QPC82397.1"/>
    </source>
</evidence>